<dbReference type="Gene3D" id="3.40.50.1820">
    <property type="entry name" value="alpha/beta hydrolase"/>
    <property type="match status" value="1"/>
</dbReference>
<gene>
    <name evidence="8" type="ORF">K9W45_02980</name>
</gene>
<dbReference type="Pfam" id="PF07676">
    <property type="entry name" value="PD40"/>
    <property type="match status" value="1"/>
</dbReference>
<protein>
    <recommendedName>
        <fullName evidence="5">Acyl-peptide hydrolase</fullName>
    </recommendedName>
    <alternativeName>
        <fullName evidence="4">Acylaminoacyl-peptidase</fullName>
    </alternativeName>
</protein>
<accession>A0A9Y1BLY3</accession>
<feature type="domain" description="Peptidase S9 prolyl oligopeptidase catalytic" evidence="7">
    <location>
        <begin position="389"/>
        <end position="604"/>
    </location>
</feature>
<keyword evidence="1" id="KW-0378">Hydrolase</keyword>
<reference evidence="8" key="1">
    <citation type="journal article" date="2022" name="Nat. Microbiol.">
        <title>Unique mobile elements and scalable gene flow at the prokaryote-eukaryote boundary revealed by circularized Asgard archaea genomes.</title>
        <authorList>
            <person name="Wu F."/>
            <person name="Speth D.R."/>
            <person name="Philosof A."/>
            <person name="Cremiere A."/>
            <person name="Narayanan A."/>
            <person name="Barco R.A."/>
            <person name="Connon S.A."/>
            <person name="Amend J.P."/>
            <person name="Antoshechkin I.A."/>
            <person name="Orphan V.J."/>
        </authorList>
    </citation>
    <scope>NUCLEOTIDE SEQUENCE</scope>
    <source>
        <strain evidence="8">PM71</strain>
    </source>
</reference>
<dbReference type="SUPFAM" id="SSF82171">
    <property type="entry name" value="DPP6 N-terminal domain-like"/>
    <property type="match status" value="1"/>
</dbReference>
<dbReference type="AlphaFoldDB" id="A0A9Y1BLY3"/>
<dbReference type="GO" id="GO:0006508">
    <property type="term" value="P:proteolysis"/>
    <property type="evidence" value="ECO:0007669"/>
    <property type="project" value="InterPro"/>
</dbReference>
<evidence type="ECO:0000256" key="5">
    <source>
        <dbReference type="ARBA" id="ARBA00032596"/>
    </source>
</evidence>
<dbReference type="PROSITE" id="PS00708">
    <property type="entry name" value="PRO_ENDOPEP_SER"/>
    <property type="match status" value="1"/>
</dbReference>
<name>A0A9Y1BLY3_9ARCH</name>
<dbReference type="InterPro" id="IPR029058">
    <property type="entry name" value="AB_hydrolase_fold"/>
</dbReference>
<evidence type="ECO:0000256" key="3">
    <source>
        <dbReference type="ARBA" id="ARBA00022990"/>
    </source>
</evidence>
<proteinExistence type="predicted"/>
<evidence type="ECO:0000256" key="4">
    <source>
        <dbReference type="ARBA" id="ARBA00032284"/>
    </source>
</evidence>
<dbReference type="InterPro" id="IPR001375">
    <property type="entry name" value="Peptidase_S9_cat"/>
</dbReference>
<dbReference type="PANTHER" id="PTHR42776">
    <property type="entry name" value="SERINE PEPTIDASE S9 FAMILY MEMBER"/>
    <property type="match status" value="1"/>
</dbReference>
<evidence type="ECO:0000256" key="2">
    <source>
        <dbReference type="ARBA" id="ARBA00022825"/>
    </source>
</evidence>
<evidence type="ECO:0000259" key="7">
    <source>
        <dbReference type="Pfam" id="PF00326"/>
    </source>
</evidence>
<keyword evidence="2" id="KW-0720">Serine protease</keyword>
<dbReference type="SUPFAM" id="SSF53474">
    <property type="entry name" value="alpha/beta-Hydrolases"/>
    <property type="match status" value="1"/>
</dbReference>
<dbReference type="Proteomes" id="UP001201020">
    <property type="component" value="Chromosome"/>
</dbReference>
<evidence type="ECO:0000256" key="6">
    <source>
        <dbReference type="ARBA" id="ARBA00045885"/>
    </source>
</evidence>
<keyword evidence="3" id="KW-0007">Acetylation</keyword>
<dbReference type="Pfam" id="PF00326">
    <property type="entry name" value="Peptidase_S9"/>
    <property type="match status" value="1"/>
</dbReference>
<evidence type="ECO:0000256" key="1">
    <source>
        <dbReference type="ARBA" id="ARBA00022801"/>
    </source>
</evidence>
<evidence type="ECO:0000313" key="8">
    <source>
        <dbReference type="EMBL" id="UJG41433.1"/>
    </source>
</evidence>
<dbReference type="Gene3D" id="2.120.10.30">
    <property type="entry name" value="TolB, C-terminal domain"/>
    <property type="match status" value="1"/>
</dbReference>
<keyword evidence="2" id="KW-0645">Protease</keyword>
<organism evidence="8">
    <name type="scientific">Candidatus Heimdallarchaeum aukensis</name>
    <dbReference type="NCBI Taxonomy" id="2876573"/>
    <lineage>
        <taxon>Archaea</taxon>
        <taxon>Promethearchaeati</taxon>
        <taxon>Candidatus Heimdallarchaeota</taxon>
        <taxon>Candidatus Heimdallarchaeia (ex Rinke et al. 2021) (nom. nud.)</taxon>
        <taxon>Candidatus Heimdallarchaeales</taxon>
        <taxon>Candidatus Heimdallarchaeaceae</taxon>
        <taxon>Candidatus Heimdallarchaeum</taxon>
    </lineage>
</organism>
<dbReference type="GO" id="GO:0004252">
    <property type="term" value="F:serine-type endopeptidase activity"/>
    <property type="evidence" value="ECO:0007669"/>
    <property type="project" value="InterPro"/>
</dbReference>
<dbReference type="EMBL" id="CP084166">
    <property type="protein sequence ID" value="UJG41433.1"/>
    <property type="molecule type" value="Genomic_DNA"/>
</dbReference>
<dbReference type="InterPro" id="IPR011659">
    <property type="entry name" value="WD40"/>
</dbReference>
<comment type="function">
    <text evidence="6">This enzyme catalyzes the hydrolysis of the N-terminal peptide bond of an N-acetylated peptide to generate an N-acetylated amino acid and a peptide with a free N-terminus. It preferentially cleaves off Ac-Ala, Ac-Met and Ac-Ser. Also, involved in the degradation of oxidized and glycated proteins.</text>
</comment>
<dbReference type="InterPro" id="IPR002471">
    <property type="entry name" value="Pept_S9_AS"/>
</dbReference>
<dbReference type="InterPro" id="IPR011042">
    <property type="entry name" value="6-blade_b-propeller_TolB-like"/>
</dbReference>
<sequence length="605" mass="69933">MTKKITVEKLASIPSMMMLKTNKEKNLLGFYWNKTKRNEFYILDLKSLDYKQVTDGELPRAIRAGYVWLKDSKHITYTRDKDGNEMHDIFLFNIETKESIKLTETPEAQEYPHAISPDGKSLLFASTRNGQLNLFIMDLDSKEVKQLTAHDKPTWGKASWSKNGWIYYNFNDTYNIKNSDVWAIKADGSETDLVFRVSDVSNDQFSDISEDGRYLAVTSDSTGVSQAGVFDTETKEVKWLSDGKYEEFAVEFSKDGKKLAVLQNKEAEMRPIIYDLETGDKKELDFEGIAYYTQFALNDKYLIYLRSAPKMPTSLAMYNLETDEEKIIIPPQTDLTEEDFYDMQYIKYPSFDGMEIAATLTTPKIEKGKKYPALVHVHGGPTGQYYRMFDIMSQVFAHEGFVILCPNIRGSTGYGKKFQEMNLMDWGGGDAKDVVYAKKYLEKLEYVDHERIGVFGGSYGGYMTFLQLTKYADAGWKAGSAWIGISHLKTMYDKSQPHFKFFLNQHMGTYEENKELWEDRSALTHIEKIKAPIQMIHGVNDPRCPVDESRQFRDKLIELGWKEGKEGEKTFEYVEFKEEGHGAYSDISMRIRTLKLFLDFFKRRL</sequence>
<dbReference type="PANTHER" id="PTHR42776:SF27">
    <property type="entry name" value="DIPEPTIDYL PEPTIDASE FAMILY MEMBER 6"/>
    <property type="match status" value="1"/>
</dbReference>